<evidence type="ECO:0000313" key="2">
    <source>
        <dbReference type="EMBL" id="KAH9831740.1"/>
    </source>
</evidence>
<protein>
    <recommendedName>
        <fullName evidence="1">DUF6589 domain-containing protein</fullName>
    </recommendedName>
</protein>
<feature type="domain" description="DUF6589" evidence="1">
    <location>
        <begin position="46"/>
        <end position="464"/>
    </location>
</feature>
<comment type="caution">
    <text evidence="2">The sequence shown here is derived from an EMBL/GenBank/DDBJ whole genome shotgun (WGS) entry which is preliminary data.</text>
</comment>
<evidence type="ECO:0000259" key="1">
    <source>
        <dbReference type="Pfam" id="PF20231"/>
    </source>
</evidence>
<name>A0ABQ8K4A2_9APHY</name>
<dbReference type="InterPro" id="IPR046496">
    <property type="entry name" value="DUF6589"/>
</dbReference>
<dbReference type="Proteomes" id="UP000814176">
    <property type="component" value="Unassembled WGS sequence"/>
</dbReference>
<keyword evidence="3" id="KW-1185">Reference proteome</keyword>
<dbReference type="RefSeq" id="XP_047774837.1">
    <property type="nucleotide sequence ID" value="XM_047927905.1"/>
</dbReference>
<proteinExistence type="predicted"/>
<reference evidence="2 3" key="1">
    <citation type="journal article" date="2021" name="Environ. Microbiol.">
        <title>Gene family expansions and transcriptome signatures uncover fungal adaptations to wood decay.</title>
        <authorList>
            <person name="Hage H."/>
            <person name="Miyauchi S."/>
            <person name="Viragh M."/>
            <person name="Drula E."/>
            <person name="Min B."/>
            <person name="Chaduli D."/>
            <person name="Navarro D."/>
            <person name="Favel A."/>
            <person name="Norest M."/>
            <person name="Lesage-Meessen L."/>
            <person name="Balint B."/>
            <person name="Merenyi Z."/>
            <person name="de Eugenio L."/>
            <person name="Morin E."/>
            <person name="Martinez A.T."/>
            <person name="Baldrian P."/>
            <person name="Stursova M."/>
            <person name="Martinez M.J."/>
            <person name="Novotny C."/>
            <person name="Magnuson J.K."/>
            <person name="Spatafora J.W."/>
            <person name="Maurice S."/>
            <person name="Pangilinan J."/>
            <person name="Andreopoulos W."/>
            <person name="LaButti K."/>
            <person name="Hundley H."/>
            <person name="Na H."/>
            <person name="Kuo A."/>
            <person name="Barry K."/>
            <person name="Lipzen A."/>
            <person name="Henrissat B."/>
            <person name="Riley R."/>
            <person name="Ahrendt S."/>
            <person name="Nagy L.G."/>
            <person name="Grigoriev I.V."/>
            <person name="Martin F."/>
            <person name="Rosso M.N."/>
        </authorList>
    </citation>
    <scope>NUCLEOTIDE SEQUENCE [LARGE SCALE GENOMIC DNA]</scope>
    <source>
        <strain evidence="2 3">CIRM-BRFM 1785</strain>
    </source>
</reference>
<dbReference type="GeneID" id="72008637"/>
<evidence type="ECO:0000313" key="3">
    <source>
        <dbReference type="Proteomes" id="UP000814176"/>
    </source>
</evidence>
<accession>A0ABQ8K4A2</accession>
<organism evidence="2 3">
    <name type="scientific">Rhodofomes roseus</name>
    <dbReference type="NCBI Taxonomy" id="34475"/>
    <lineage>
        <taxon>Eukaryota</taxon>
        <taxon>Fungi</taxon>
        <taxon>Dikarya</taxon>
        <taxon>Basidiomycota</taxon>
        <taxon>Agaricomycotina</taxon>
        <taxon>Agaricomycetes</taxon>
        <taxon>Polyporales</taxon>
        <taxon>Rhodofomes</taxon>
    </lineage>
</organism>
<sequence length="543" mass="61752">MEHGVEPNDLRCSRILWERSRLNPSMLYSPNPPRQYSFEHLLTLHPDPAHPLGLNRHACFTVWLFLTALFRHGPQYFRQFIPLLHEPESVDQIPVVKLTYHPVRCMDINQSKVDGNIQAIADLLKQAGMREPDAKEVDEHAVDLSEYVVLVHGDLGTAERVQAILKCRSIEQTPLRRYQFVIFVPGIFHTKMACADDIWRIFIQPPDARLDENSLMKFVGRLRPRETGQIGSKPKFRQMHKVILHTGIVLRLDCWCTEARLQYRDKGVRSLEDFAAQKPTFDQVVAMAYNMVPKYIAGGGQHDLYDIHHSSTSLRDQQHKNIMIMHQYFSLYEEFSYRANAGDIGGVEAVMPSWIALFKATGKHKYANYMEKFWTDVHFVYPEHLRHAIRYNILVNPTGKPHAFRGVDWVVELMNLFTKDTYGGDGSNHSKERVITESPNILVYRNCARNAEQNFYLSGLSSAHGEKNLASTFNALLKDMDEIGPHEQCAGQKSAHGIRDMIGQGVGLMLGGTSDVDKSDSLELVEDAGVDRSVDAADLGLES</sequence>
<gene>
    <name evidence="2" type="ORF">C8Q71DRAFT_861429</name>
</gene>
<dbReference type="Pfam" id="PF20231">
    <property type="entry name" value="DUF6589"/>
    <property type="match status" value="1"/>
</dbReference>
<dbReference type="EMBL" id="JADCUA010000024">
    <property type="protein sequence ID" value="KAH9831740.1"/>
    <property type="molecule type" value="Genomic_DNA"/>
</dbReference>